<sequence length="147" mass="16624">MSYREPLMYPYLMSGCVVHQFEVVRHESEVFGKKQIDQIELNFIGIDKPSAYLSVEDLSRGVDGMIQFTNALEIGLGLDDRKSDMISITTRSVDFLTFDRKGRGYSKLEVSSSGINTITTTAKEWEVDPIKTLLNIYTLLTDASSRK</sequence>
<gene>
    <name evidence="1" type="ORF">BCS92_02390</name>
    <name evidence="2" type="ORF">FC057_12460</name>
</gene>
<accession>A0A2N7NCR6</accession>
<reference evidence="1" key="2">
    <citation type="submission" date="2016-07" db="EMBL/GenBank/DDBJ databases">
        <authorList>
            <person name="Wan K."/>
            <person name="Booth B."/>
            <person name="Spirohn K."/>
            <person name="Hao T."/>
            <person name="Hu Y."/>
            <person name="Calderwood M."/>
            <person name="Hill D."/>
            <person name="Mohr S."/>
            <person name="Vidal M."/>
            <person name="Celniker S."/>
            <person name="Perrimon N."/>
        </authorList>
    </citation>
    <scope>NUCLEOTIDE SEQUENCE</scope>
    <source>
        <strain evidence="1">10N.222.48.A2</strain>
    </source>
</reference>
<evidence type="ECO:0000313" key="3">
    <source>
        <dbReference type="Proteomes" id="UP000235579"/>
    </source>
</evidence>
<name>A0A2N7NCR6_9VIBR</name>
<dbReference type="EMBL" id="MDBP01000080">
    <property type="protein sequence ID" value="PMP09994.1"/>
    <property type="molecule type" value="Genomic_DNA"/>
</dbReference>
<reference evidence="3" key="1">
    <citation type="submission" date="2016-07" db="EMBL/GenBank/DDBJ databases">
        <title>Nontailed viruses are major unrecognized killers of bacteria in the ocean.</title>
        <authorList>
            <person name="Kauffman K."/>
            <person name="Hussain F."/>
            <person name="Yang J."/>
            <person name="Arevalo P."/>
            <person name="Brown J."/>
            <person name="Cutler M."/>
            <person name="Kelly L."/>
            <person name="Polz M.F."/>
        </authorList>
    </citation>
    <scope>NUCLEOTIDE SEQUENCE [LARGE SCALE GENOMIC DNA]</scope>
    <source>
        <strain evidence="3">10N.222.48.A2</strain>
    </source>
</reference>
<dbReference type="Proteomes" id="UP000308018">
    <property type="component" value="Unassembled WGS sequence"/>
</dbReference>
<dbReference type="EMBL" id="SYVV01000021">
    <property type="protein sequence ID" value="TKG32622.1"/>
    <property type="molecule type" value="Genomic_DNA"/>
</dbReference>
<protein>
    <submittedName>
        <fullName evidence="1">Uncharacterized protein</fullName>
    </submittedName>
</protein>
<evidence type="ECO:0000313" key="1">
    <source>
        <dbReference type="EMBL" id="PMP09994.1"/>
    </source>
</evidence>
<dbReference type="Proteomes" id="UP000235579">
    <property type="component" value="Unassembled WGS sequence"/>
</dbReference>
<comment type="caution">
    <text evidence="1">The sequence shown here is derived from an EMBL/GenBank/DDBJ whole genome shotgun (WGS) entry which is preliminary data.</text>
</comment>
<reference evidence="1" key="3">
    <citation type="journal article" date="2018" name="Nature">
        <title>A major lineage of non-tailed dsDNA viruses as unrecognized killers of marine bacteria.</title>
        <authorList>
            <person name="Kauffman K.M."/>
            <person name="Hussain F.A."/>
            <person name="Yang J."/>
            <person name="Arevalo P."/>
            <person name="Brown J.M."/>
            <person name="Chang W.K."/>
            <person name="VanInsberghe D."/>
            <person name="Elsherbini J."/>
            <person name="Sharma R.S."/>
            <person name="Cutler M.B."/>
            <person name="Kelly L."/>
            <person name="Polz M.F."/>
        </authorList>
    </citation>
    <scope>NUCLEOTIDE SEQUENCE</scope>
    <source>
        <strain evidence="1">10N.222.48.A2</strain>
    </source>
</reference>
<dbReference type="AlphaFoldDB" id="A0A2N7NCR6"/>
<proteinExistence type="predicted"/>
<evidence type="ECO:0000313" key="4">
    <source>
        <dbReference type="Proteomes" id="UP000308018"/>
    </source>
</evidence>
<dbReference type="PROSITE" id="PS51257">
    <property type="entry name" value="PROKAR_LIPOPROTEIN"/>
    <property type="match status" value="1"/>
</dbReference>
<dbReference type="RefSeq" id="WP_102258409.1">
    <property type="nucleotide sequence ID" value="NZ_MDBG01000002.1"/>
</dbReference>
<reference evidence="2 4" key="4">
    <citation type="submission" date="2019-04" db="EMBL/GenBank/DDBJ databases">
        <title>A reverse ecology approach based on a biological definition of microbial populations.</title>
        <authorList>
            <person name="Arevalo P."/>
            <person name="Vaninsberghe D."/>
            <person name="Elsherbini J."/>
            <person name="Gore J."/>
            <person name="Polz M."/>
        </authorList>
    </citation>
    <scope>NUCLEOTIDE SEQUENCE [LARGE SCALE GENOMIC DNA]</scope>
    <source>
        <strain evidence="2 4">10N.222.45.A8</strain>
    </source>
</reference>
<evidence type="ECO:0000313" key="2">
    <source>
        <dbReference type="EMBL" id="TKG32622.1"/>
    </source>
</evidence>
<organism evidence="1 3">
    <name type="scientific">Vibrio tasmaniensis</name>
    <dbReference type="NCBI Taxonomy" id="212663"/>
    <lineage>
        <taxon>Bacteria</taxon>
        <taxon>Pseudomonadati</taxon>
        <taxon>Pseudomonadota</taxon>
        <taxon>Gammaproteobacteria</taxon>
        <taxon>Vibrionales</taxon>
        <taxon>Vibrionaceae</taxon>
        <taxon>Vibrio</taxon>
    </lineage>
</organism>